<reference evidence="2" key="1">
    <citation type="journal article" date="1968" name="J. Invertebr. Pathol.">
        <title>A previously undescribed polyhedrosis of the zebra caterpillar, Ceramica picta.</title>
        <authorList>
            <person name="Adams J.R."/>
            <person name="Wallis R.L."/>
            <person name="Wilcox T.A."/>
            <person name="Faust R.M."/>
        </authorList>
    </citation>
    <scope>NUCLEOTIDE SEQUENCE</scope>
    <source>
        <strain evidence="1">185</strain>
        <strain evidence="2">600</strain>
    </source>
</reference>
<evidence type="ECO:0000313" key="2">
    <source>
        <dbReference type="EMBL" id="UVZ35058.1"/>
    </source>
</evidence>
<evidence type="ECO:0000313" key="1">
    <source>
        <dbReference type="EMBL" id="UVZ34887.1"/>
    </source>
</evidence>
<name>A0AA49CJE1_NPVMC</name>
<proteinExistence type="predicted"/>
<protein>
    <submittedName>
        <fullName evidence="2">Uncharacterized protein</fullName>
    </submittedName>
</protein>
<accession>A0AA49CJE1</accession>
<dbReference type="EMBL" id="MW892740">
    <property type="protein sequence ID" value="UVZ34887.1"/>
    <property type="molecule type" value="Genomic_DNA"/>
</dbReference>
<dbReference type="EMBL" id="MW892741">
    <property type="protein sequence ID" value="UVZ35058.1"/>
    <property type="molecule type" value="Genomic_DNA"/>
</dbReference>
<sequence>MQDHPLFIRRHQGRTVTNHKHVKHNKVMRPPICIISHPQCSWYVYVQYIRWHRSKTVVCKNIIQ</sequence>
<organism evidence="2">
    <name type="scientific">Melanchra picta nucleopolyhedrovirus</name>
    <dbReference type="NCBI Taxonomy" id="2975247"/>
    <lineage>
        <taxon>Viruses</taxon>
        <taxon>Viruses incertae sedis</taxon>
        <taxon>Naldaviricetes</taxon>
        <taxon>Lefavirales</taxon>
        <taxon>Baculoviridae</taxon>
        <taxon>Alphabaculovirus</taxon>
        <taxon>Alphabaculovirus maconfiguratae</taxon>
    </lineage>
</organism>
<reference evidence="2" key="2">
    <citation type="submission" date="2021-04" db="EMBL/GenBank/DDBJ databases">
        <title>Melanchra picta nucleopolyhedrovirus is an isolate of species Mamestra configurata nucleopolyhedrovirus A.</title>
        <authorList>
            <person name="Harrison R.L."/>
            <person name="Rowley D.L."/>
        </authorList>
    </citation>
    <scope>NUCLEOTIDE SEQUENCE</scope>
    <source>
        <strain evidence="1">185</strain>
        <strain evidence="2">600</strain>
    </source>
</reference>